<proteinExistence type="inferred from homology"/>
<feature type="binding site" evidence="3">
    <location>
        <position position="367"/>
    </location>
    <ligand>
        <name>Zn(2+)</name>
        <dbReference type="ChEBI" id="CHEBI:29105"/>
    </ligand>
</feature>
<dbReference type="PANTHER" id="PTHR12736:SF7">
    <property type="entry name" value="LANC-LIKE PROTEIN 3"/>
    <property type="match status" value="1"/>
</dbReference>
<dbReference type="PANTHER" id="PTHR12736">
    <property type="entry name" value="LANC-LIKE PROTEIN"/>
    <property type="match status" value="1"/>
</dbReference>
<dbReference type="OrthoDB" id="10257263at2759"/>
<keyword evidence="3" id="KW-0862">Zinc</keyword>
<keyword evidence="3" id="KW-0479">Metal-binding</keyword>
<dbReference type="GO" id="GO:0005975">
    <property type="term" value="P:carbohydrate metabolic process"/>
    <property type="evidence" value="ECO:0007669"/>
    <property type="project" value="InterPro"/>
</dbReference>
<dbReference type="SUPFAM" id="SSF158745">
    <property type="entry name" value="LanC-like"/>
    <property type="match status" value="1"/>
</dbReference>
<dbReference type="Gene3D" id="1.50.10.10">
    <property type="match status" value="1"/>
</dbReference>
<dbReference type="CDD" id="cd04794">
    <property type="entry name" value="euk_LANCL"/>
    <property type="match status" value="1"/>
</dbReference>
<name>A0A8S9X9M3_APOLU</name>
<evidence type="ECO:0000313" key="4">
    <source>
        <dbReference type="EMBL" id="KAF6205021.1"/>
    </source>
</evidence>
<comment type="caution">
    <text evidence="4">The sequence shown here is derived from an EMBL/GenBank/DDBJ whole genome shotgun (WGS) entry which is preliminary data.</text>
</comment>
<gene>
    <name evidence="4" type="ORF">GE061_019188</name>
</gene>
<sequence>MFRNNDRNNREVADALFVRCAGHKKEDDMSSRTRHFLNKADDYTPTTSYAVDYFTLNKDILDNVYHSLEKQKCTQTGIEGGLYVGTCGNAYTLYHLSKKKRFAKERDELLRVATDVMRTAVDIARRNKSRDPSDECGFLLGKAGIYALAAAVFHANGEEMMAQDCIKDFICAGSHCAPSSYARFGGDELFVGRAGYICGSLWLNREFKSQVVPEDVIHTMCDKILQSGRNYSRSKNFYCPLVYSYYKTEYIGAAHGLSSILQMLLCCDSYLEKNKLAEVEIKKTVDYLLTLQTAGGNFPCDFGEIGTEATVVRDELVHWCHGAPGVFYLLLKAFYRWHESKYLVAATRAADLMWEKGLLKKGPGICHGVAGNGYPFLLMFKMNKDPKYHYRANEFAKFLYTEDFKKSRVPDAPHSLYEGYAGTMCFLADVMEPETAAFPFFEIN</sequence>
<evidence type="ECO:0000256" key="3">
    <source>
        <dbReference type="PIRSR" id="PIRSR607822-1"/>
    </source>
</evidence>
<reference evidence="4" key="1">
    <citation type="journal article" date="2021" name="Mol. Ecol. Resour.">
        <title>Apolygus lucorum genome provides insights into omnivorousness and mesophyll feeding.</title>
        <authorList>
            <person name="Liu Y."/>
            <person name="Liu H."/>
            <person name="Wang H."/>
            <person name="Huang T."/>
            <person name="Liu B."/>
            <person name="Yang B."/>
            <person name="Yin L."/>
            <person name="Li B."/>
            <person name="Zhang Y."/>
            <person name="Zhang S."/>
            <person name="Jiang F."/>
            <person name="Zhang X."/>
            <person name="Ren Y."/>
            <person name="Wang B."/>
            <person name="Wang S."/>
            <person name="Lu Y."/>
            <person name="Wu K."/>
            <person name="Fan W."/>
            <person name="Wang G."/>
        </authorList>
    </citation>
    <scope>NUCLEOTIDE SEQUENCE</scope>
    <source>
        <strain evidence="4">12Hb</strain>
    </source>
</reference>
<dbReference type="InterPro" id="IPR020464">
    <property type="entry name" value="LanC-like_prot_euk"/>
</dbReference>
<dbReference type="PRINTS" id="PR01951">
    <property type="entry name" value="LANCEUKARYTE"/>
</dbReference>
<protein>
    <recommendedName>
        <fullName evidence="2">LanC-like protein 3 homolog</fullName>
    </recommendedName>
</protein>
<dbReference type="Proteomes" id="UP000466442">
    <property type="component" value="Linkage Group LG9"/>
</dbReference>
<accession>A0A8S9X9M3</accession>
<dbReference type="InterPro" id="IPR007822">
    <property type="entry name" value="LANC-like"/>
</dbReference>
<dbReference type="PRINTS" id="PR01950">
    <property type="entry name" value="LANCSUPER"/>
</dbReference>
<evidence type="ECO:0000313" key="5">
    <source>
        <dbReference type="Proteomes" id="UP000466442"/>
    </source>
</evidence>
<dbReference type="AlphaFoldDB" id="A0A8S9X9M3"/>
<dbReference type="Pfam" id="PF05147">
    <property type="entry name" value="LANC_like"/>
    <property type="match status" value="1"/>
</dbReference>
<dbReference type="EMBL" id="WIXP02000009">
    <property type="protein sequence ID" value="KAF6205021.1"/>
    <property type="molecule type" value="Genomic_DNA"/>
</dbReference>
<feature type="binding site" evidence="3">
    <location>
        <position position="366"/>
    </location>
    <ligand>
        <name>Zn(2+)</name>
        <dbReference type="ChEBI" id="CHEBI:29105"/>
    </ligand>
</feature>
<dbReference type="GO" id="GO:0031179">
    <property type="term" value="P:peptide modification"/>
    <property type="evidence" value="ECO:0007669"/>
    <property type="project" value="InterPro"/>
</dbReference>
<keyword evidence="5" id="KW-1185">Reference proteome</keyword>
<evidence type="ECO:0000256" key="1">
    <source>
        <dbReference type="ARBA" id="ARBA00007179"/>
    </source>
</evidence>
<organism evidence="4 5">
    <name type="scientific">Apolygus lucorum</name>
    <name type="common">Small green plant bug</name>
    <name type="synonym">Lygocoris lucorum</name>
    <dbReference type="NCBI Taxonomy" id="248454"/>
    <lineage>
        <taxon>Eukaryota</taxon>
        <taxon>Metazoa</taxon>
        <taxon>Ecdysozoa</taxon>
        <taxon>Arthropoda</taxon>
        <taxon>Hexapoda</taxon>
        <taxon>Insecta</taxon>
        <taxon>Pterygota</taxon>
        <taxon>Neoptera</taxon>
        <taxon>Paraneoptera</taxon>
        <taxon>Hemiptera</taxon>
        <taxon>Heteroptera</taxon>
        <taxon>Panheteroptera</taxon>
        <taxon>Cimicomorpha</taxon>
        <taxon>Miridae</taxon>
        <taxon>Mirini</taxon>
        <taxon>Apolygus</taxon>
    </lineage>
</organism>
<dbReference type="GO" id="GO:0046872">
    <property type="term" value="F:metal ion binding"/>
    <property type="evidence" value="ECO:0007669"/>
    <property type="project" value="UniProtKB-KW"/>
</dbReference>
<dbReference type="FunFam" id="1.50.10.10:FF:000012">
    <property type="entry name" value="LanC-like protein 3"/>
    <property type="match status" value="1"/>
</dbReference>
<dbReference type="SMART" id="SM01260">
    <property type="entry name" value="LANC_like"/>
    <property type="match status" value="1"/>
</dbReference>
<dbReference type="InterPro" id="IPR012341">
    <property type="entry name" value="6hp_glycosidase-like_sf"/>
</dbReference>
<feature type="binding site" evidence="3">
    <location>
        <position position="320"/>
    </location>
    <ligand>
        <name>Zn(2+)</name>
        <dbReference type="ChEBI" id="CHEBI:29105"/>
    </ligand>
</feature>
<comment type="similarity">
    <text evidence="1">Belongs to the LanC-like protein family.</text>
</comment>
<evidence type="ECO:0000256" key="2">
    <source>
        <dbReference type="ARBA" id="ARBA00069999"/>
    </source>
</evidence>
<dbReference type="GO" id="GO:0005886">
    <property type="term" value="C:plasma membrane"/>
    <property type="evidence" value="ECO:0007669"/>
    <property type="project" value="TreeGrafter"/>
</dbReference>